<reference evidence="4 5" key="1">
    <citation type="submission" date="2021-08" db="EMBL/GenBank/DDBJ databases">
        <authorList>
            <person name="Tuo L."/>
        </authorList>
    </citation>
    <scope>NUCLEOTIDE SEQUENCE [LARGE SCALE GENOMIC DNA]</scope>
    <source>
        <strain evidence="4 5">JCM 31229</strain>
    </source>
</reference>
<evidence type="ECO:0000313" key="4">
    <source>
        <dbReference type="EMBL" id="MBY8825206.1"/>
    </source>
</evidence>
<dbReference type="PANTHER" id="PTHR43976">
    <property type="entry name" value="SHORT CHAIN DEHYDROGENASE"/>
    <property type="match status" value="1"/>
</dbReference>
<gene>
    <name evidence="4" type="ORF">K7G82_23085</name>
</gene>
<proteinExistence type="inferred from homology"/>
<dbReference type="Gene3D" id="3.40.50.720">
    <property type="entry name" value="NAD(P)-binding Rossmann-like Domain"/>
    <property type="match status" value="1"/>
</dbReference>
<protein>
    <submittedName>
        <fullName evidence="4">SDR family NAD(P)-dependent oxidoreductase</fullName>
    </submittedName>
</protein>
<keyword evidence="2" id="KW-0560">Oxidoreductase</keyword>
<dbReference type="PRINTS" id="PR00081">
    <property type="entry name" value="GDHRDH"/>
</dbReference>
<dbReference type="Proteomes" id="UP000706039">
    <property type="component" value="Unassembled WGS sequence"/>
</dbReference>
<name>A0ABS7PV20_9SPHN</name>
<dbReference type="SUPFAM" id="SSF51735">
    <property type="entry name" value="NAD(P)-binding Rossmann-fold domains"/>
    <property type="match status" value="1"/>
</dbReference>
<dbReference type="Pfam" id="PF00106">
    <property type="entry name" value="adh_short"/>
    <property type="match status" value="1"/>
</dbReference>
<sequence>MHRFKFLLVTLAALAISHPAIAQDASKRRSVLVTGANSGIGLAITQYLTARGFHVYGSARKDEDLKALNAMPNVTAVRIDVTKQADIDAAVKFVEAQGRGLYGVINNAGVAAVGELTAVSDQDVLWQHDVNVMGPLRVNRAFVPLLKQSKGRTAIIGSLSGFVVGPSGGAYSMTKFATEAYTDTLAQELATSGVTVGIIDPGSFKSRGREKVAMKMLTGKYDLNQQLTDEQKKVLTGVQEAEAKRKDPTEVAEQVHHFLSSDTPRLRYMASPGKETVVAVMRATLGRTAQLNASQPAYALSRDELVKMLDEALAEAAKK</sequence>
<evidence type="ECO:0000256" key="3">
    <source>
        <dbReference type="SAM" id="SignalP"/>
    </source>
</evidence>
<comment type="caution">
    <text evidence="4">The sequence shown here is derived from an EMBL/GenBank/DDBJ whole genome shotgun (WGS) entry which is preliminary data.</text>
</comment>
<dbReference type="EMBL" id="JAINVV010000011">
    <property type="protein sequence ID" value="MBY8825206.1"/>
    <property type="molecule type" value="Genomic_DNA"/>
</dbReference>
<organism evidence="4 5">
    <name type="scientific">Sphingomonas colocasiae</name>
    <dbReference type="NCBI Taxonomy" id="1848973"/>
    <lineage>
        <taxon>Bacteria</taxon>
        <taxon>Pseudomonadati</taxon>
        <taxon>Pseudomonadota</taxon>
        <taxon>Alphaproteobacteria</taxon>
        <taxon>Sphingomonadales</taxon>
        <taxon>Sphingomonadaceae</taxon>
        <taxon>Sphingomonas</taxon>
    </lineage>
</organism>
<keyword evidence="3" id="KW-0732">Signal</keyword>
<feature type="chain" id="PRO_5046504616" evidence="3">
    <location>
        <begin position="23"/>
        <end position="319"/>
    </location>
</feature>
<comment type="similarity">
    <text evidence="1">Belongs to the short-chain dehydrogenases/reductases (SDR) family.</text>
</comment>
<dbReference type="InterPro" id="IPR036291">
    <property type="entry name" value="NAD(P)-bd_dom_sf"/>
</dbReference>
<keyword evidence="5" id="KW-1185">Reference proteome</keyword>
<dbReference type="RefSeq" id="WP_222992306.1">
    <property type="nucleotide sequence ID" value="NZ_JAINVV010000011.1"/>
</dbReference>
<feature type="signal peptide" evidence="3">
    <location>
        <begin position="1"/>
        <end position="22"/>
    </location>
</feature>
<dbReference type="InterPro" id="IPR020904">
    <property type="entry name" value="Sc_DH/Rdtase_CS"/>
</dbReference>
<dbReference type="PANTHER" id="PTHR43976:SF16">
    <property type="entry name" value="SHORT-CHAIN DEHYDROGENASE_REDUCTASE FAMILY PROTEIN"/>
    <property type="match status" value="1"/>
</dbReference>
<evidence type="ECO:0000256" key="2">
    <source>
        <dbReference type="ARBA" id="ARBA00023002"/>
    </source>
</evidence>
<accession>A0ABS7PV20</accession>
<dbReference type="InterPro" id="IPR002347">
    <property type="entry name" value="SDR_fam"/>
</dbReference>
<evidence type="ECO:0000256" key="1">
    <source>
        <dbReference type="ARBA" id="ARBA00006484"/>
    </source>
</evidence>
<evidence type="ECO:0000313" key="5">
    <source>
        <dbReference type="Proteomes" id="UP000706039"/>
    </source>
</evidence>
<dbReference type="PROSITE" id="PS00061">
    <property type="entry name" value="ADH_SHORT"/>
    <property type="match status" value="1"/>
</dbReference>
<dbReference type="InterPro" id="IPR051911">
    <property type="entry name" value="SDR_oxidoreductase"/>
</dbReference>